<dbReference type="Proteomes" id="UP000622547">
    <property type="component" value="Unassembled WGS sequence"/>
</dbReference>
<accession>A0A8J3U4Z7</accession>
<dbReference type="AlphaFoldDB" id="A0A8J3U4Z7"/>
<dbReference type="EMBL" id="BOOP01000013">
    <property type="protein sequence ID" value="GII38320.1"/>
    <property type="molecule type" value="Genomic_DNA"/>
</dbReference>
<evidence type="ECO:0000313" key="1">
    <source>
        <dbReference type="EMBL" id="GII38320.1"/>
    </source>
</evidence>
<protein>
    <submittedName>
        <fullName evidence="1">Uncharacterized protein</fullName>
    </submittedName>
</protein>
<name>A0A8J3U4Z7_9ACTN</name>
<sequence length="102" mass="11506">MIWVVWDKAAGGYWGSTPQIVVCRGRYSLPRIRCGVRARHVRPEKEGEMGEFTSTIESRLDQAYKGLEEARSSGDAFLADALTAEIEDLRRLADDHGILIQR</sequence>
<organism evidence="1 2">
    <name type="scientific">Planotetraspora phitsanulokensis</name>
    <dbReference type="NCBI Taxonomy" id="575192"/>
    <lineage>
        <taxon>Bacteria</taxon>
        <taxon>Bacillati</taxon>
        <taxon>Actinomycetota</taxon>
        <taxon>Actinomycetes</taxon>
        <taxon>Streptosporangiales</taxon>
        <taxon>Streptosporangiaceae</taxon>
        <taxon>Planotetraspora</taxon>
    </lineage>
</organism>
<evidence type="ECO:0000313" key="2">
    <source>
        <dbReference type="Proteomes" id="UP000622547"/>
    </source>
</evidence>
<gene>
    <name evidence="1" type="ORF">Pph01_33230</name>
</gene>
<comment type="caution">
    <text evidence="1">The sequence shown here is derived from an EMBL/GenBank/DDBJ whole genome shotgun (WGS) entry which is preliminary data.</text>
</comment>
<proteinExistence type="predicted"/>
<reference evidence="1 2" key="1">
    <citation type="submission" date="2021-01" db="EMBL/GenBank/DDBJ databases">
        <title>Whole genome shotgun sequence of Planotetraspora phitsanulokensis NBRC 104273.</title>
        <authorList>
            <person name="Komaki H."/>
            <person name="Tamura T."/>
        </authorList>
    </citation>
    <scope>NUCLEOTIDE SEQUENCE [LARGE SCALE GENOMIC DNA]</scope>
    <source>
        <strain evidence="1 2">NBRC 104273</strain>
    </source>
</reference>
<keyword evidence="2" id="KW-1185">Reference proteome</keyword>